<dbReference type="eggNOG" id="ENOG5033P9G">
    <property type="taxonomic scope" value="Bacteria"/>
</dbReference>
<name>B9Z4V8_9NEIS</name>
<organism evidence="1 2">
    <name type="scientific">Pseudogulbenkiania ferrooxidans 2002</name>
    <dbReference type="NCBI Taxonomy" id="279714"/>
    <lineage>
        <taxon>Bacteria</taxon>
        <taxon>Pseudomonadati</taxon>
        <taxon>Pseudomonadota</taxon>
        <taxon>Betaproteobacteria</taxon>
        <taxon>Neisseriales</taxon>
        <taxon>Chromobacteriaceae</taxon>
        <taxon>Pseudogulbenkiania</taxon>
    </lineage>
</organism>
<keyword evidence="2" id="KW-1185">Reference proteome</keyword>
<accession>B9Z4V8</accession>
<comment type="caution">
    <text evidence="1">The sequence shown here is derived from an EMBL/GenBank/DDBJ whole genome shotgun (WGS) entry which is preliminary data.</text>
</comment>
<evidence type="ECO:0000313" key="1">
    <source>
        <dbReference type="EMBL" id="EEG08190.1"/>
    </source>
</evidence>
<proteinExistence type="predicted"/>
<evidence type="ECO:0000313" key="2">
    <source>
        <dbReference type="Proteomes" id="UP000003165"/>
    </source>
</evidence>
<reference evidence="1 2" key="1">
    <citation type="submission" date="2009-02" db="EMBL/GenBank/DDBJ databases">
        <title>Sequencing of the draft genome and assembly of Lutiella nitroferrum 2002.</title>
        <authorList>
            <consortium name="US DOE Joint Genome Institute (JGI-PGF)"/>
            <person name="Lucas S."/>
            <person name="Copeland A."/>
            <person name="Lapidus A."/>
            <person name="Glavina del Rio T."/>
            <person name="Tice H."/>
            <person name="Bruce D."/>
            <person name="Goodwin L."/>
            <person name="Pitluck S."/>
            <person name="Larimer F."/>
            <person name="Land M.L."/>
            <person name="Hauser L."/>
            <person name="Coates J.D."/>
        </authorList>
    </citation>
    <scope>NUCLEOTIDE SEQUENCE [LARGE SCALE GENOMIC DNA]</scope>
    <source>
        <strain evidence="1 2">2002</strain>
    </source>
</reference>
<gene>
    <name evidence="1" type="ORF">FuraDRAFT_2393</name>
</gene>
<sequence>MGMNATWQRVAAEIGMDAFLAMWRILDAEEQFQHPKGNLEINLRRYKSYQMFQRNLYIKQLAKAGLSPKEIHYRLVEGLCEKLEPSRISHIINNK</sequence>
<dbReference type="Proteomes" id="UP000003165">
    <property type="component" value="Unassembled WGS sequence"/>
</dbReference>
<dbReference type="EMBL" id="ACIS01000006">
    <property type="protein sequence ID" value="EEG08190.1"/>
    <property type="molecule type" value="Genomic_DNA"/>
</dbReference>
<protein>
    <submittedName>
        <fullName evidence="1">Uncharacterized protein</fullName>
    </submittedName>
</protein>
<dbReference type="AlphaFoldDB" id="B9Z4V8"/>